<gene>
    <name evidence="2" type="ORF">Z518_01354</name>
</gene>
<feature type="transmembrane region" description="Helical" evidence="1">
    <location>
        <begin position="125"/>
        <end position="144"/>
    </location>
</feature>
<reference evidence="2 3" key="1">
    <citation type="submission" date="2015-01" db="EMBL/GenBank/DDBJ databases">
        <title>The Genome Sequence of Rhinocladiella mackenzie CBS 650.93.</title>
        <authorList>
            <consortium name="The Broad Institute Genomics Platform"/>
            <person name="Cuomo C."/>
            <person name="de Hoog S."/>
            <person name="Gorbushina A."/>
            <person name="Stielow B."/>
            <person name="Teixiera M."/>
            <person name="Abouelleil A."/>
            <person name="Chapman S.B."/>
            <person name="Priest M."/>
            <person name="Young S.K."/>
            <person name="Wortman J."/>
            <person name="Nusbaum C."/>
            <person name="Birren B."/>
        </authorList>
    </citation>
    <scope>NUCLEOTIDE SEQUENCE [LARGE SCALE GENOMIC DNA]</scope>
    <source>
        <strain evidence="2 3">CBS 650.93</strain>
    </source>
</reference>
<organism evidence="2 3">
    <name type="scientific">Rhinocladiella mackenziei CBS 650.93</name>
    <dbReference type="NCBI Taxonomy" id="1442369"/>
    <lineage>
        <taxon>Eukaryota</taxon>
        <taxon>Fungi</taxon>
        <taxon>Dikarya</taxon>
        <taxon>Ascomycota</taxon>
        <taxon>Pezizomycotina</taxon>
        <taxon>Eurotiomycetes</taxon>
        <taxon>Chaetothyriomycetidae</taxon>
        <taxon>Chaetothyriales</taxon>
        <taxon>Herpotrichiellaceae</taxon>
        <taxon>Rhinocladiella</taxon>
    </lineage>
</organism>
<evidence type="ECO:0000313" key="2">
    <source>
        <dbReference type="EMBL" id="KIX10272.1"/>
    </source>
</evidence>
<sequence>MEFNFITAAGDPEVRIILTYKVKNFRLTIYKISEFFSRWSHATGCIRFANDIAYTTGTELSEHNKRDIAASAMILVARMHDLIPKIGVKVMSLVGMIKLVILLFIVVTGWVVLGGGIKRILDPGAGFHIAITGLINNAIPYAMVL</sequence>
<keyword evidence="3" id="KW-1185">Reference proteome</keyword>
<keyword evidence="1" id="KW-0812">Transmembrane</keyword>
<evidence type="ECO:0000313" key="3">
    <source>
        <dbReference type="Proteomes" id="UP000053617"/>
    </source>
</evidence>
<dbReference type="EMBL" id="KN847475">
    <property type="protein sequence ID" value="KIX10272.1"/>
    <property type="molecule type" value="Genomic_DNA"/>
</dbReference>
<name>A0A0D2G5S3_9EURO</name>
<accession>A0A0D2G5S3</accession>
<dbReference type="GeneID" id="25289425"/>
<evidence type="ECO:0000256" key="1">
    <source>
        <dbReference type="SAM" id="Phobius"/>
    </source>
</evidence>
<dbReference type="STRING" id="1442369.A0A0D2G5S3"/>
<dbReference type="OrthoDB" id="5982228at2759"/>
<proteinExistence type="predicted"/>
<keyword evidence="1" id="KW-0472">Membrane</keyword>
<protein>
    <submittedName>
        <fullName evidence="2">Uncharacterized protein</fullName>
    </submittedName>
</protein>
<dbReference type="AlphaFoldDB" id="A0A0D2G5S3"/>
<dbReference type="Proteomes" id="UP000053617">
    <property type="component" value="Unassembled WGS sequence"/>
</dbReference>
<dbReference type="RefSeq" id="XP_013277408.1">
    <property type="nucleotide sequence ID" value="XM_013421954.1"/>
</dbReference>
<feature type="transmembrane region" description="Helical" evidence="1">
    <location>
        <begin position="88"/>
        <end position="113"/>
    </location>
</feature>
<keyword evidence="1" id="KW-1133">Transmembrane helix</keyword>
<dbReference type="HOGENOM" id="CLU_1787889_0_0_1"/>